<sequence>MLKDQDEAGYRPGNTAPRADINARHTEELSPRIIARNLPVHGNRLSTQQGERDTRASPPLTPHTAILSAPLTSFQYHHHTPLCSNIPTHHHHRRHTSAPQHITTNTTTLPQPNTPQPQHTHSNTSSHHHYYTPIHTTTPAHSLQHPHGLLAPPPTLLGETRYYQAKMDAL</sequence>
<feature type="compositionally biased region" description="Basic and acidic residues" evidence="1">
    <location>
        <begin position="21"/>
        <end position="30"/>
    </location>
</feature>
<keyword evidence="3" id="KW-1185">Reference proteome</keyword>
<dbReference type="EMBL" id="VSRR010015530">
    <property type="protein sequence ID" value="MPC58284.1"/>
    <property type="molecule type" value="Genomic_DNA"/>
</dbReference>
<protein>
    <submittedName>
        <fullName evidence="2">Uncharacterized protein</fullName>
    </submittedName>
</protein>
<evidence type="ECO:0000313" key="2">
    <source>
        <dbReference type="EMBL" id="MPC58284.1"/>
    </source>
</evidence>
<accession>A0A5B7GNY6</accession>
<dbReference type="AlphaFoldDB" id="A0A5B7GNY6"/>
<dbReference type="Proteomes" id="UP000324222">
    <property type="component" value="Unassembled WGS sequence"/>
</dbReference>
<feature type="compositionally biased region" description="Low complexity" evidence="1">
    <location>
        <begin position="99"/>
        <end position="141"/>
    </location>
</feature>
<gene>
    <name evidence="2" type="ORF">E2C01_052280</name>
</gene>
<comment type="caution">
    <text evidence="2">The sequence shown here is derived from an EMBL/GenBank/DDBJ whole genome shotgun (WGS) entry which is preliminary data.</text>
</comment>
<feature type="region of interest" description="Disordered" evidence="1">
    <location>
        <begin position="84"/>
        <end position="153"/>
    </location>
</feature>
<reference evidence="2 3" key="1">
    <citation type="submission" date="2019-05" db="EMBL/GenBank/DDBJ databases">
        <title>Another draft genome of Portunus trituberculatus and its Hox gene families provides insights of decapod evolution.</title>
        <authorList>
            <person name="Jeong J.-H."/>
            <person name="Song I."/>
            <person name="Kim S."/>
            <person name="Choi T."/>
            <person name="Kim D."/>
            <person name="Ryu S."/>
            <person name="Kim W."/>
        </authorList>
    </citation>
    <scope>NUCLEOTIDE SEQUENCE [LARGE SCALE GENOMIC DNA]</scope>
    <source>
        <tissue evidence="2">Muscle</tissue>
    </source>
</reference>
<evidence type="ECO:0000256" key="1">
    <source>
        <dbReference type="SAM" id="MobiDB-lite"/>
    </source>
</evidence>
<organism evidence="2 3">
    <name type="scientific">Portunus trituberculatus</name>
    <name type="common">Swimming crab</name>
    <name type="synonym">Neptunus trituberculatus</name>
    <dbReference type="NCBI Taxonomy" id="210409"/>
    <lineage>
        <taxon>Eukaryota</taxon>
        <taxon>Metazoa</taxon>
        <taxon>Ecdysozoa</taxon>
        <taxon>Arthropoda</taxon>
        <taxon>Crustacea</taxon>
        <taxon>Multicrustacea</taxon>
        <taxon>Malacostraca</taxon>
        <taxon>Eumalacostraca</taxon>
        <taxon>Eucarida</taxon>
        <taxon>Decapoda</taxon>
        <taxon>Pleocyemata</taxon>
        <taxon>Brachyura</taxon>
        <taxon>Eubrachyura</taxon>
        <taxon>Portunoidea</taxon>
        <taxon>Portunidae</taxon>
        <taxon>Portuninae</taxon>
        <taxon>Portunus</taxon>
    </lineage>
</organism>
<name>A0A5B7GNY6_PORTR</name>
<feature type="region of interest" description="Disordered" evidence="1">
    <location>
        <begin position="1"/>
        <end position="64"/>
    </location>
</feature>
<evidence type="ECO:0000313" key="3">
    <source>
        <dbReference type="Proteomes" id="UP000324222"/>
    </source>
</evidence>
<proteinExistence type="predicted"/>